<accession>A0A8B8AFH2</accession>
<dbReference type="RefSeq" id="XP_022288709.1">
    <property type="nucleotide sequence ID" value="XM_022433001.1"/>
</dbReference>
<dbReference type="Proteomes" id="UP000694844">
    <property type="component" value="Chromosome 6"/>
</dbReference>
<gene>
    <name evidence="3" type="primary">LOC111100871</name>
</gene>
<evidence type="ECO:0000256" key="1">
    <source>
        <dbReference type="SAM" id="MobiDB-lite"/>
    </source>
</evidence>
<feature type="compositionally biased region" description="Pro residues" evidence="1">
    <location>
        <begin position="422"/>
        <end position="431"/>
    </location>
</feature>
<name>A0A8B8AFH2_CRAVI</name>
<organism evidence="2 3">
    <name type="scientific">Crassostrea virginica</name>
    <name type="common">Eastern oyster</name>
    <dbReference type="NCBI Taxonomy" id="6565"/>
    <lineage>
        <taxon>Eukaryota</taxon>
        <taxon>Metazoa</taxon>
        <taxon>Spiralia</taxon>
        <taxon>Lophotrochozoa</taxon>
        <taxon>Mollusca</taxon>
        <taxon>Bivalvia</taxon>
        <taxon>Autobranchia</taxon>
        <taxon>Pteriomorphia</taxon>
        <taxon>Ostreida</taxon>
        <taxon>Ostreoidea</taxon>
        <taxon>Ostreidae</taxon>
        <taxon>Crassostrea</taxon>
    </lineage>
</organism>
<evidence type="ECO:0000313" key="3">
    <source>
        <dbReference type="RefSeq" id="XP_022288709.1"/>
    </source>
</evidence>
<evidence type="ECO:0000313" key="2">
    <source>
        <dbReference type="Proteomes" id="UP000694844"/>
    </source>
</evidence>
<dbReference type="AlphaFoldDB" id="A0A8B8AFH2"/>
<dbReference type="OrthoDB" id="6050511at2759"/>
<proteinExistence type="predicted"/>
<keyword evidence="2" id="KW-1185">Reference proteome</keyword>
<feature type="region of interest" description="Disordered" evidence="1">
    <location>
        <begin position="408"/>
        <end position="431"/>
    </location>
</feature>
<dbReference type="KEGG" id="cvn:111100871"/>
<sequence length="431" mass="45302">MSALVMGKKKRDSVTCAQCCSTAPDTSGPCNAKLCELNTTAPPMMTGSTTTSNAATTTTKDHLVQTHTSGFIHAGPVCLRCIDVAEITECKTNIANCGDNEECYLESVTKEDLSVRYNAGCRSSRVCSIISALVMGKKKRDSVTCAQCCSTAPDTSGPCNAKLCGLNTTAPPMMTGSTTTSNAATTTTKDHLVQTHTPGFIHAGPVCLRCTDVAEITECITNTVKCGDNEECYLEKVTKEDLSIRYNAGCRSSRVCSIMAALNAGKKKRDLVNCAACCADAPDDSGPCNAKLCGLKPQALQDTCIVCDGIHSDVASCSKAATCPPNEVCFTGIRIVGTAIRYVFGCYEERVCHAMVDNNNKNSTVNHNGKRVIHGDQGTPICDACCKGDKCNSKDCFDLKQTMGTAFGPSTAGNPVTAAVTTPPPPPPTTT</sequence>
<reference evidence="3" key="1">
    <citation type="submission" date="2025-08" db="UniProtKB">
        <authorList>
            <consortium name="RefSeq"/>
        </authorList>
    </citation>
    <scope>IDENTIFICATION</scope>
    <source>
        <tissue evidence="3">Whole sample</tissue>
    </source>
</reference>
<dbReference type="GeneID" id="111100871"/>
<protein>
    <submittedName>
        <fullName evidence="3">Uncharacterized protein LOC111100871</fullName>
    </submittedName>
</protein>